<feature type="region of interest" description="Disordered" evidence="5">
    <location>
        <begin position="377"/>
        <end position="402"/>
    </location>
</feature>
<keyword evidence="8" id="KW-1185">Reference proteome</keyword>
<feature type="compositionally biased region" description="Polar residues" evidence="5">
    <location>
        <begin position="303"/>
        <end position="314"/>
    </location>
</feature>
<dbReference type="InterPro" id="IPR036570">
    <property type="entry name" value="HORMA_dom_sf"/>
</dbReference>
<proteinExistence type="inferred from homology"/>
<dbReference type="OMA" id="ETWYISL"/>
<comment type="subcellular location">
    <subcellularLocation>
        <location evidence="1">Preautophagosomal structure</location>
    </subcellularLocation>
</comment>
<feature type="region of interest" description="Disordered" evidence="5">
    <location>
        <begin position="303"/>
        <end position="330"/>
    </location>
</feature>
<dbReference type="OrthoDB" id="70161at2759"/>
<dbReference type="GO" id="GO:0000407">
    <property type="term" value="C:phagophore assembly site"/>
    <property type="evidence" value="ECO:0007669"/>
    <property type="project" value="UniProtKB-SubCell"/>
</dbReference>
<keyword evidence="3 4" id="KW-0072">Autophagy</keyword>
<evidence type="ECO:0000313" key="7">
    <source>
        <dbReference type="EMBL" id="ESO93773.1"/>
    </source>
</evidence>
<feature type="domain" description="Autophagy-related protein 13 N-terminal" evidence="6">
    <location>
        <begin position="21"/>
        <end position="216"/>
    </location>
</feature>
<protein>
    <recommendedName>
        <fullName evidence="4">Autophagy-related protein 13</fullName>
    </recommendedName>
</protein>
<dbReference type="GO" id="GO:0000423">
    <property type="term" value="P:mitophagy"/>
    <property type="evidence" value="ECO:0007669"/>
    <property type="project" value="TreeGrafter"/>
</dbReference>
<dbReference type="STRING" id="225164.V3ZQS6"/>
<dbReference type="Pfam" id="PF10033">
    <property type="entry name" value="ATG13"/>
    <property type="match status" value="1"/>
</dbReference>
<dbReference type="GO" id="GO:1990316">
    <property type="term" value="C:Atg1/ULK1 kinase complex"/>
    <property type="evidence" value="ECO:0007669"/>
    <property type="project" value="InterPro"/>
</dbReference>
<dbReference type="GO" id="GO:0034497">
    <property type="term" value="P:protein localization to phagophore assembly site"/>
    <property type="evidence" value="ECO:0007669"/>
    <property type="project" value="TreeGrafter"/>
</dbReference>
<dbReference type="GeneID" id="20247691"/>
<evidence type="ECO:0000256" key="4">
    <source>
        <dbReference type="RuleBase" id="RU361214"/>
    </source>
</evidence>
<dbReference type="InterPro" id="IPR018731">
    <property type="entry name" value="Atg13_N"/>
</dbReference>
<name>V3ZQS6_LOTGI</name>
<gene>
    <name evidence="7" type="ORF">LOTGIDRAFT_228548</name>
</gene>
<dbReference type="AlphaFoldDB" id="V3ZQS6"/>
<evidence type="ECO:0000256" key="3">
    <source>
        <dbReference type="ARBA" id="ARBA00023006"/>
    </source>
</evidence>
<comment type="similarity">
    <text evidence="2 4">Belongs to the ATG13 family. Metazoan subfamily.</text>
</comment>
<dbReference type="PANTHER" id="PTHR13430:SF4">
    <property type="entry name" value="AUTOPHAGY-RELATED PROTEIN 13"/>
    <property type="match status" value="1"/>
</dbReference>
<dbReference type="HOGENOM" id="CLU_036365_1_1_1"/>
<reference evidence="7 8" key="1">
    <citation type="journal article" date="2013" name="Nature">
        <title>Insights into bilaterian evolution from three spiralian genomes.</title>
        <authorList>
            <person name="Simakov O."/>
            <person name="Marletaz F."/>
            <person name="Cho S.J."/>
            <person name="Edsinger-Gonzales E."/>
            <person name="Havlak P."/>
            <person name="Hellsten U."/>
            <person name="Kuo D.H."/>
            <person name="Larsson T."/>
            <person name="Lv J."/>
            <person name="Arendt D."/>
            <person name="Savage R."/>
            <person name="Osoegawa K."/>
            <person name="de Jong P."/>
            <person name="Grimwood J."/>
            <person name="Chapman J.A."/>
            <person name="Shapiro H."/>
            <person name="Aerts A."/>
            <person name="Otillar R.P."/>
            <person name="Terry A.Y."/>
            <person name="Boore J.L."/>
            <person name="Grigoriev I.V."/>
            <person name="Lindberg D.R."/>
            <person name="Seaver E.C."/>
            <person name="Weisblat D.A."/>
            <person name="Putnam N.H."/>
            <person name="Rokhsar D.S."/>
        </authorList>
    </citation>
    <scope>NUCLEOTIDE SEQUENCE [LARGE SCALE GENOMIC DNA]</scope>
</reference>
<evidence type="ECO:0000313" key="8">
    <source>
        <dbReference type="Proteomes" id="UP000030746"/>
    </source>
</evidence>
<dbReference type="InterPro" id="IPR040182">
    <property type="entry name" value="ATG13"/>
</dbReference>
<evidence type="ECO:0000259" key="6">
    <source>
        <dbReference type="Pfam" id="PF10033"/>
    </source>
</evidence>
<dbReference type="GO" id="GO:0005829">
    <property type="term" value="C:cytosol"/>
    <property type="evidence" value="ECO:0007669"/>
    <property type="project" value="TreeGrafter"/>
</dbReference>
<evidence type="ECO:0000256" key="2">
    <source>
        <dbReference type="ARBA" id="ARBA00007341"/>
    </source>
</evidence>
<dbReference type="RefSeq" id="XP_009055399.1">
    <property type="nucleotide sequence ID" value="XM_009057151.1"/>
</dbReference>
<dbReference type="PANTHER" id="PTHR13430">
    <property type="match status" value="1"/>
</dbReference>
<evidence type="ECO:0000256" key="5">
    <source>
        <dbReference type="SAM" id="MobiDB-lite"/>
    </source>
</evidence>
<dbReference type="GO" id="GO:0034727">
    <property type="term" value="P:piecemeal microautophagy of the nucleus"/>
    <property type="evidence" value="ECO:0007669"/>
    <property type="project" value="TreeGrafter"/>
</dbReference>
<sequence>MASNFGRISPQDRKDLEKFTNFFILKSLQIIVQSRLGEKIRTKSKPVSSGADWAYINTYESALKYFSTLWIFNLAVKDTPDVQTEAKKILNSQQSMLGQNVCAEISLQTSEGETMVLETWFMALDGSIVDNSVKVSYGVYNRMGIALKSLFSVSRIPPAYRLARQQGASGGDYVICYRFYLGEPQFFQLAEDYKKCVVGAVPTPMGKITINLAYRTKLLISPHKATRQLPFELKDDHFKVENSPNCPRRQTEPKPCSLGFRRTSVTEDIKIDELDHQDYCSTLFSTSPPDYAFITETKTSSCKTTPPISINHKQTLPPVDQRPQSAPENSNSFTTLHRVGAFVQPQSMKDLPLKGLEEIPFLSLLNDTGKIESRVVSGKDNCSTSSGENMETANSSTGTTTESEIMKSTGSHVSVNDDFVMVELKTPFAGVDSNNDLGKFFRDCQGALTMSMFEEETTLNDTLDQVTTQLAMFETNMKDFDDFVESFHQDMDP</sequence>
<dbReference type="Proteomes" id="UP000030746">
    <property type="component" value="Unassembled WGS sequence"/>
</dbReference>
<feature type="compositionally biased region" description="Polar residues" evidence="5">
    <location>
        <begin position="380"/>
        <end position="402"/>
    </location>
</feature>
<evidence type="ECO:0000256" key="1">
    <source>
        <dbReference type="ARBA" id="ARBA00004329"/>
    </source>
</evidence>
<dbReference type="Gene3D" id="3.30.900.10">
    <property type="entry name" value="HORMA domain"/>
    <property type="match status" value="1"/>
</dbReference>
<organism evidence="7 8">
    <name type="scientific">Lottia gigantea</name>
    <name type="common">Giant owl limpet</name>
    <dbReference type="NCBI Taxonomy" id="225164"/>
    <lineage>
        <taxon>Eukaryota</taxon>
        <taxon>Metazoa</taxon>
        <taxon>Spiralia</taxon>
        <taxon>Lophotrochozoa</taxon>
        <taxon>Mollusca</taxon>
        <taxon>Gastropoda</taxon>
        <taxon>Patellogastropoda</taxon>
        <taxon>Lottioidea</taxon>
        <taxon>Lottiidae</taxon>
        <taxon>Lottia</taxon>
    </lineage>
</organism>
<accession>V3ZQS6</accession>
<dbReference type="KEGG" id="lgi:LOTGIDRAFT_228548"/>
<dbReference type="CTD" id="20247691"/>
<dbReference type="EMBL" id="KB201890">
    <property type="protein sequence ID" value="ESO93773.1"/>
    <property type="molecule type" value="Genomic_DNA"/>
</dbReference>